<dbReference type="CDD" id="cd00033">
    <property type="entry name" value="CCP"/>
    <property type="match status" value="1"/>
</dbReference>
<evidence type="ECO:0000256" key="6">
    <source>
        <dbReference type="PROSITE-ProRule" id="PRU00302"/>
    </source>
</evidence>
<dbReference type="Pfam" id="PF00094">
    <property type="entry name" value="VWD"/>
    <property type="match status" value="1"/>
</dbReference>
<dbReference type="InterPro" id="IPR014756">
    <property type="entry name" value="Ig_E-set"/>
</dbReference>
<sequence length="1380" mass="157401">MSRQDRIYNILKYLWINIFVISVAACDENVVQCEKGLACQSQNPEFLDVVLRRSRRAPQNFGFQQQGQNQFSRPYIPQVRPYFTQSFDPGNNRYAPPSMRAGYLDGPLYVISEQRLREIRSEFLYWFYDRGGDDGYGDYQKDIHASSPQIHKNFNFQLPFFGFRFNYTRLSMHGYLEFSDPPEHFTYPLSFPNKDWPKKNDPSFIGIFYSKCRIGALRASDVDQRAPGVYFRLERDLQSRTDIFGVEMRERLMWDIREGVVGAETFIPKHSVIVTWKNMSFAGGIDNSLYKTNTFQLVLATDEVFTYAIFNYADLQWTSHTEAGGDTSGGEGGTPAFVGFNAGNGTRSYDYYPYSQRSTIRDLTGRGWANGFPGRHIFRIDENIMLGTCNKDAAGATLPLVFAPESGNMLGGTVVNITGPCFTPNMKIRCKFDIVDVVGTVVNKNRAICVQPLLMAEGYVIFDIAIDDDKYNWKGKYFVETPATATERIFFDTKSVHEPYPEEIKISWNKYNLTTNLNAPLRISLYGYKETTILPQLLYIDLLEDGVPNTGSYSISPGSYRSRNNEMNVKDLRFGFIQINLTDPISHAGISVTPVLWSKPIPLAWYFSGQWERMYGQRWAERMCDEWLKNDRYLKNFAAEVAQCPCTLEHALADKGRFLPDFDCDKDANPDCRYNKGAVHCVRTGAPSLEGSEQQCCYDKNHYLMLSYDQQWGSRPRRSHNLGYIPWTEANKVPTLSQWFHDMSPFYMCCLWQEEQAVGCETFRFERRPSQDCVAYQSPTVGTVFGDPHFITFDDVQYTFNGKGEFVLVHTNSEKTKLDIQGRFEQLPDNIYGPVRATQLTSIAARDNTSAIIELRVRPRHAQWRYRLDVFADGKRVYFDRPPYRIQHFQGVTVYTPSHILNQSEVVVMFQSGVGIEVVENIGYMTARVYLPMQFMNQTVGLLGKWSLDQSDDFVLPDGSTVNPNLNNFERVHRDFAIKWLLEDREDKNKGAALFHREYGRTASYYASEYFVPEWRSTPFDIIPANRSQDVIRANELCGDSYQCKYDYAVSLNRDLAYYTLSYQKQFTAIKSQNSPEKRVISCGILETPRFGRKSNFLFVPGTKVTFECNQDFVLIGDQRRTCTADGHWDIPEYGYTECLRHVEYESRNAWITIGIIVVIVVPLLVALCCFANYVVRKRRSLGPAGAPGSWQYESGPAARKRMSFVQALAGTRSPDREARSKDPEINKELSNISFTLRSSESSTPSSKDKPLPVLYDGIYRTHEPLPGKPNIEFEDKVWDLEYEEDNTTLGSDISTPMSSPQYAGPGARPPRGAPSPSSLPASPSTLTYTRQPQQRQALPRPVPVADPTRPAPSSSASPDSTASPPPKTPQKRTQIQTLI</sequence>
<dbReference type="Pfam" id="PF00084">
    <property type="entry name" value="Sushi"/>
    <property type="match status" value="1"/>
</dbReference>
<dbReference type="InterPro" id="IPR056619">
    <property type="entry name" value="C8-3_MUC4"/>
</dbReference>
<reference evidence="14" key="1">
    <citation type="submission" date="2021-12" db="EMBL/GenBank/DDBJ databases">
        <authorList>
            <person name="King R."/>
        </authorList>
    </citation>
    <scope>NUCLEOTIDE SEQUENCE</scope>
</reference>
<evidence type="ECO:0000256" key="4">
    <source>
        <dbReference type="ARBA" id="ARBA00023136"/>
    </source>
</evidence>
<organism evidence="14 15">
    <name type="scientific">Bemisia tabaci</name>
    <name type="common">Sweetpotato whitefly</name>
    <name type="synonym">Aleurodes tabaci</name>
    <dbReference type="NCBI Taxonomy" id="7038"/>
    <lineage>
        <taxon>Eukaryota</taxon>
        <taxon>Metazoa</taxon>
        <taxon>Ecdysozoa</taxon>
        <taxon>Arthropoda</taxon>
        <taxon>Hexapoda</taxon>
        <taxon>Insecta</taxon>
        <taxon>Pterygota</taxon>
        <taxon>Neoptera</taxon>
        <taxon>Paraneoptera</taxon>
        <taxon>Hemiptera</taxon>
        <taxon>Sternorrhyncha</taxon>
        <taxon>Aleyrodoidea</taxon>
        <taxon>Aleyrodidae</taxon>
        <taxon>Aleyrodinae</taxon>
        <taxon>Bemisia</taxon>
    </lineage>
</organism>
<dbReference type="SMART" id="SM00216">
    <property type="entry name" value="VWD"/>
    <property type="match status" value="1"/>
</dbReference>
<evidence type="ECO:0000256" key="8">
    <source>
        <dbReference type="SAM" id="Phobius"/>
    </source>
</evidence>
<dbReference type="InterPro" id="IPR001846">
    <property type="entry name" value="VWF_type-D"/>
</dbReference>
<dbReference type="Gene3D" id="2.10.70.10">
    <property type="entry name" value="Complement Module, domain 1"/>
    <property type="match status" value="1"/>
</dbReference>
<dbReference type="PANTHER" id="PTHR13802">
    <property type="entry name" value="MUCIN 4-RELATED"/>
    <property type="match status" value="1"/>
</dbReference>
<keyword evidence="5" id="KW-1015">Disulfide bond</keyword>
<keyword evidence="2 8" id="KW-0812">Transmembrane</keyword>
<feature type="compositionally biased region" description="Low complexity" evidence="7">
    <location>
        <begin position="1348"/>
        <end position="1363"/>
    </location>
</feature>
<feature type="transmembrane region" description="Helical" evidence="8">
    <location>
        <begin position="1150"/>
        <end position="1176"/>
    </location>
</feature>
<evidence type="ECO:0000256" key="7">
    <source>
        <dbReference type="SAM" id="MobiDB-lite"/>
    </source>
</evidence>
<evidence type="ECO:0000259" key="12">
    <source>
        <dbReference type="PROSITE" id="PS51220"/>
    </source>
</evidence>
<dbReference type="Pfam" id="PF06119">
    <property type="entry name" value="NIDO"/>
    <property type="match status" value="1"/>
</dbReference>
<dbReference type="InterPro" id="IPR003886">
    <property type="entry name" value="NIDO_dom"/>
</dbReference>
<dbReference type="Proteomes" id="UP001152759">
    <property type="component" value="Chromosome 5"/>
</dbReference>
<feature type="region of interest" description="Disordered" evidence="7">
    <location>
        <begin position="1288"/>
        <end position="1380"/>
    </location>
</feature>
<dbReference type="PROSITE" id="PS51257">
    <property type="entry name" value="PROKAR_LIPOPROTEIN"/>
    <property type="match status" value="1"/>
</dbReference>
<feature type="compositionally biased region" description="Low complexity" evidence="7">
    <location>
        <begin position="1315"/>
        <end position="1340"/>
    </location>
</feature>
<comment type="caution">
    <text evidence="6">Lacks conserved residue(s) required for the propagation of feature annotation.</text>
</comment>
<feature type="domain" description="Sushi" evidence="11">
    <location>
        <begin position="1081"/>
        <end position="1141"/>
    </location>
</feature>
<comment type="subcellular location">
    <subcellularLocation>
        <location evidence="1">Membrane</location>
    </subcellularLocation>
</comment>
<evidence type="ECO:0000259" key="11">
    <source>
        <dbReference type="PROSITE" id="PS50923"/>
    </source>
</evidence>
<evidence type="ECO:0000259" key="10">
    <source>
        <dbReference type="PROSITE" id="PS50856"/>
    </source>
</evidence>
<evidence type="ECO:0000313" key="15">
    <source>
        <dbReference type="Proteomes" id="UP001152759"/>
    </source>
</evidence>
<feature type="signal peptide" evidence="9">
    <location>
        <begin position="1"/>
        <end position="25"/>
    </location>
</feature>
<feature type="compositionally biased region" description="Polar residues" evidence="7">
    <location>
        <begin position="1288"/>
        <end position="1302"/>
    </location>
</feature>
<dbReference type="Gene3D" id="2.60.40.10">
    <property type="entry name" value="Immunoglobulins"/>
    <property type="match status" value="1"/>
</dbReference>
<dbReference type="InterPro" id="IPR013783">
    <property type="entry name" value="Ig-like_fold"/>
</dbReference>
<gene>
    <name evidence="14" type="ORF">BEMITA_LOCUS9705</name>
</gene>
<feature type="domain" description="VWFD" evidence="13">
    <location>
        <begin position="780"/>
        <end position="988"/>
    </location>
</feature>
<dbReference type="PROSITE" id="PS51220">
    <property type="entry name" value="NIDO"/>
    <property type="match status" value="1"/>
</dbReference>
<name>A0A9P0F7F8_BEMTA</name>
<evidence type="ECO:0000256" key="9">
    <source>
        <dbReference type="SAM" id="SignalP"/>
    </source>
</evidence>
<dbReference type="InterPro" id="IPR035976">
    <property type="entry name" value="Sushi/SCR/CCP_sf"/>
</dbReference>
<dbReference type="SMART" id="SM00539">
    <property type="entry name" value="NIDO"/>
    <property type="match status" value="1"/>
</dbReference>
<evidence type="ECO:0000259" key="13">
    <source>
        <dbReference type="PROSITE" id="PS51233"/>
    </source>
</evidence>
<dbReference type="InterPro" id="IPR000436">
    <property type="entry name" value="Sushi_SCR_CCP_dom"/>
</dbReference>
<evidence type="ECO:0000256" key="1">
    <source>
        <dbReference type="ARBA" id="ARBA00004370"/>
    </source>
</evidence>
<feature type="chain" id="PRO_5040186356" description="Protein mesh" evidence="9">
    <location>
        <begin position="26"/>
        <end position="1380"/>
    </location>
</feature>
<keyword evidence="15" id="KW-1185">Reference proteome</keyword>
<dbReference type="InterPro" id="IPR005533">
    <property type="entry name" value="AMOP_dom"/>
</dbReference>
<dbReference type="PROSITE" id="PS50923">
    <property type="entry name" value="SUSHI"/>
    <property type="match status" value="1"/>
</dbReference>
<evidence type="ECO:0000256" key="3">
    <source>
        <dbReference type="ARBA" id="ARBA00022989"/>
    </source>
</evidence>
<keyword evidence="4 8" id="KW-0472">Membrane</keyword>
<dbReference type="Pfam" id="PF03782">
    <property type="entry name" value="AMOP"/>
    <property type="match status" value="1"/>
</dbReference>
<dbReference type="GO" id="GO:0007160">
    <property type="term" value="P:cell-matrix adhesion"/>
    <property type="evidence" value="ECO:0007669"/>
    <property type="project" value="InterPro"/>
</dbReference>
<dbReference type="GO" id="GO:0016020">
    <property type="term" value="C:membrane"/>
    <property type="evidence" value="ECO:0007669"/>
    <property type="project" value="UniProtKB-SubCell"/>
</dbReference>
<keyword evidence="9" id="KW-0732">Signal</keyword>
<dbReference type="PROSITE" id="PS50856">
    <property type="entry name" value="AMOP"/>
    <property type="match status" value="1"/>
</dbReference>
<dbReference type="PROSITE" id="PS51233">
    <property type="entry name" value="VWFD"/>
    <property type="match status" value="1"/>
</dbReference>
<dbReference type="InterPro" id="IPR051495">
    <property type="entry name" value="Epithelial_Barrier/Signaling"/>
</dbReference>
<dbReference type="SMART" id="SM00723">
    <property type="entry name" value="AMOP"/>
    <property type="match status" value="1"/>
</dbReference>
<evidence type="ECO:0008006" key="16">
    <source>
        <dbReference type="Google" id="ProtNLM"/>
    </source>
</evidence>
<dbReference type="SUPFAM" id="SSF81296">
    <property type="entry name" value="E set domains"/>
    <property type="match status" value="1"/>
</dbReference>
<feature type="domain" description="AMOP" evidence="10">
    <location>
        <begin position="616"/>
        <end position="767"/>
    </location>
</feature>
<dbReference type="PANTHER" id="PTHR13802:SF52">
    <property type="entry name" value="MUCIN-4"/>
    <property type="match status" value="1"/>
</dbReference>
<evidence type="ECO:0000256" key="5">
    <source>
        <dbReference type="ARBA" id="ARBA00023157"/>
    </source>
</evidence>
<protein>
    <recommendedName>
        <fullName evidence="16">Protein mesh</fullName>
    </recommendedName>
</protein>
<dbReference type="SUPFAM" id="SSF57535">
    <property type="entry name" value="Complement control module/SCR domain"/>
    <property type="match status" value="1"/>
</dbReference>
<keyword evidence="3 8" id="KW-1133">Transmembrane helix</keyword>
<dbReference type="SMART" id="SM00032">
    <property type="entry name" value="CCP"/>
    <property type="match status" value="1"/>
</dbReference>
<feature type="domain" description="NIDO" evidence="12">
    <location>
        <begin position="220"/>
        <end position="383"/>
    </location>
</feature>
<dbReference type="Pfam" id="PF23263">
    <property type="entry name" value="C8-3_MUC4"/>
    <property type="match status" value="1"/>
</dbReference>
<evidence type="ECO:0000313" key="14">
    <source>
        <dbReference type="EMBL" id="CAH0391045.1"/>
    </source>
</evidence>
<dbReference type="EMBL" id="OU963866">
    <property type="protein sequence ID" value="CAH0391045.1"/>
    <property type="molecule type" value="Genomic_DNA"/>
</dbReference>
<keyword evidence="6" id="KW-0768">Sushi</keyword>
<proteinExistence type="predicted"/>
<accession>A0A9P0F7F8</accession>
<evidence type="ECO:0000256" key="2">
    <source>
        <dbReference type="ARBA" id="ARBA00022692"/>
    </source>
</evidence>